<evidence type="ECO:0000313" key="2">
    <source>
        <dbReference type="EMBL" id="KAF2869128.1"/>
    </source>
</evidence>
<dbReference type="InterPro" id="IPR011333">
    <property type="entry name" value="SKP1/BTB/POZ_sf"/>
</dbReference>
<dbReference type="SUPFAM" id="SSF54695">
    <property type="entry name" value="POZ domain"/>
    <property type="match status" value="1"/>
</dbReference>
<dbReference type="Gene3D" id="3.30.710.10">
    <property type="entry name" value="Potassium Channel Kv1.1, Chain A"/>
    <property type="match status" value="1"/>
</dbReference>
<dbReference type="Pfam" id="PF00651">
    <property type="entry name" value="BTB"/>
    <property type="match status" value="1"/>
</dbReference>
<dbReference type="AlphaFoldDB" id="A0A7C8I2I0"/>
<evidence type="ECO:0000259" key="1">
    <source>
        <dbReference type="PROSITE" id="PS50097"/>
    </source>
</evidence>
<gene>
    <name evidence="2" type="ORF">BDV95DRAFT_112896</name>
</gene>
<dbReference type="Proteomes" id="UP000481861">
    <property type="component" value="Unassembled WGS sequence"/>
</dbReference>
<name>A0A7C8I2I0_9PLEO</name>
<dbReference type="InterPro" id="IPR000210">
    <property type="entry name" value="BTB/POZ_dom"/>
</dbReference>
<reference evidence="2 3" key="1">
    <citation type="submission" date="2020-01" db="EMBL/GenBank/DDBJ databases">
        <authorList>
            <consortium name="DOE Joint Genome Institute"/>
            <person name="Haridas S."/>
            <person name="Albert R."/>
            <person name="Binder M."/>
            <person name="Bloem J."/>
            <person name="Labutti K."/>
            <person name="Salamov A."/>
            <person name="Andreopoulos B."/>
            <person name="Baker S.E."/>
            <person name="Barry K."/>
            <person name="Bills G."/>
            <person name="Bluhm B.H."/>
            <person name="Cannon C."/>
            <person name="Castanera R."/>
            <person name="Culley D.E."/>
            <person name="Daum C."/>
            <person name="Ezra D."/>
            <person name="Gonzalez J.B."/>
            <person name="Henrissat B."/>
            <person name="Kuo A."/>
            <person name="Liang C."/>
            <person name="Lipzen A."/>
            <person name="Lutzoni F."/>
            <person name="Magnuson J."/>
            <person name="Mondo S."/>
            <person name="Nolan M."/>
            <person name="Ohm R."/>
            <person name="Pangilinan J."/>
            <person name="Park H.-J.H."/>
            <person name="Ramirez L."/>
            <person name="Alfaro M."/>
            <person name="Sun H."/>
            <person name="Tritt A."/>
            <person name="Yoshinaga Y."/>
            <person name="Zwiers L.-H.L."/>
            <person name="Turgeon B.G."/>
            <person name="Goodwin S.B."/>
            <person name="Spatafora J.W."/>
            <person name="Crous P.W."/>
            <person name="Grigoriev I.V."/>
        </authorList>
    </citation>
    <scope>NUCLEOTIDE SEQUENCE [LARGE SCALE GENOMIC DNA]</scope>
    <source>
        <strain evidence="2 3">CBS 611.86</strain>
    </source>
</reference>
<dbReference type="EMBL" id="JAADJZ010000017">
    <property type="protein sequence ID" value="KAF2869128.1"/>
    <property type="molecule type" value="Genomic_DNA"/>
</dbReference>
<dbReference type="PANTHER" id="PTHR47843:SF2">
    <property type="entry name" value="BTB DOMAIN-CONTAINING PROTEIN"/>
    <property type="match status" value="1"/>
</dbReference>
<dbReference type="PROSITE" id="PS50097">
    <property type="entry name" value="BTB"/>
    <property type="match status" value="1"/>
</dbReference>
<dbReference type="OrthoDB" id="1022638at2759"/>
<keyword evidence="3" id="KW-1185">Reference proteome</keyword>
<dbReference type="PANTHER" id="PTHR47843">
    <property type="entry name" value="BTB DOMAIN-CONTAINING PROTEIN-RELATED"/>
    <property type="match status" value="1"/>
</dbReference>
<evidence type="ECO:0000313" key="3">
    <source>
        <dbReference type="Proteomes" id="UP000481861"/>
    </source>
</evidence>
<dbReference type="CDD" id="cd18186">
    <property type="entry name" value="BTB_POZ_ZBTB_KLHL-like"/>
    <property type="match status" value="1"/>
</dbReference>
<dbReference type="SMART" id="SM00225">
    <property type="entry name" value="BTB"/>
    <property type="match status" value="1"/>
</dbReference>
<protein>
    <recommendedName>
        <fullName evidence="1">BTB domain-containing protein</fullName>
    </recommendedName>
</protein>
<organism evidence="2 3">
    <name type="scientific">Massariosphaeria phaeospora</name>
    <dbReference type="NCBI Taxonomy" id="100035"/>
    <lineage>
        <taxon>Eukaryota</taxon>
        <taxon>Fungi</taxon>
        <taxon>Dikarya</taxon>
        <taxon>Ascomycota</taxon>
        <taxon>Pezizomycotina</taxon>
        <taxon>Dothideomycetes</taxon>
        <taxon>Pleosporomycetidae</taxon>
        <taxon>Pleosporales</taxon>
        <taxon>Pleosporales incertae sedis</taxon>
        <taxon>Massariosphaeria</taxon>
    </lineage>
</organism>
<feature type="domain" description="BTB" evidence="1">
    <location>
        <begin position="14"/>
        <end position="85"/>
    </location>
</feature>
<accession>A0A7C8I2I0</accession>
<proteinExistence type="predicted"/>
<sequence length="251" mass="28869">MAANKYFPSKLGYTMITVIVGEDANEQKFAVHKDLICSRSEFFRTCMNGKWKESEDKIVKLPEEDPKVFERYLQSLYAGHVNHPEDTTFDPSCFTIYGRLFALAQKFLDRDARNMVVKAIFEEVSRSVILSGKRPSSELCCMISQIWEVAAFDGPVRALLIQIFVFFNMDNSGAEADAECNNLLECFRKLPLDYVGRVTTALIMKRRDAYSSHLDQMRQSWQVENYLGKNDEGQEQAKNKGWKKVVFEVLP</sequence>
<comment type="caution">
    <text evidence="2">The sequence shown here is derived from an EMBL/GenBank/DDBJ whole genome shotgun (WGS) entry which is preliminary data.</text>
</comment>